<keyword evidence="9" id="KW-0732">Signal</keyword>
<keyword evidence="8" id="KW-1133">Transmembrane helix</keyword>
<dbReference type="Gene3D" id="3.30.565.10">
    <property type="entry name" value="Histidine kinase-like ATPase, C-terminal domain"/>
    <property type="match status" value="1"/>
</dbReference>
<keyword evidence="3" id="KW-0597">Phosphoprotein</keyword>
<evidence type="ECO:0000256" key="2">
    <source>
        <dbReference type="ARBA" id="ARBA00012438"/>
    </source>
</evidence>
<dbReference type="GO" id="GO:0005524">
    <property type="term" value="F:ATP binding"/>
    <property type="evidence" value="ECO:0007669"/>
    <property type="project" value="UniProtKB-KW"/>
</dbReference>
<feature type="signal peptide" evidence="9">
    <location>
        <begin position="1"/>
        <end position="21"/>
    </location>
</feature>
<accession>A0A5R9L1G1</accession>
<keyword evidence="8" id="KW-0472">Membrane</keyword>
<dbReference type="PANTHER" id="PTHR41523:SF8">
    <property type="entry name" value="ETHYLENE RESPONSE SENSOR PROTEIN"/>
    <property type="match status" value="1"/>
</dbReference>
<dbReference type="Proteomes" id="UP000306402">
    <property type="component" value="Unassembled WGS sequence"/>
</dbReference>
<feature type="domain" description="Histidine kinase" evidence="10">
    <location>
        <begin position="411"/>
        <end position="602"/>
    </location>
</feature>
<evidence type="ECO:0000256" key="9">
    <source>
        <dbReference type="SAM" id="SignalP"/>
    </source>
</evidence>
<organism evidence="11 12">
    <name type="scientific">Dyadobacter luticola</name>
    <dbReference type="NCBI Taxonomy" id="1979387"/>
    <lineage>
        <taxon>Bacteria</taxon>
        <taxon>Pseudomonadati</taxon>
        <taxon>Bacteroidota</taxon>
        <taxon>Cytophagia</taxon>
        <taxon>Cytophagales</taxon>
        <taxon>Spirosomataceae</taxon>
        <taxon>Dyadobacter</taxon>
    </lineage>
</organism>
<keyword evidence="4" id="KW-0808">Transferase</keyword>
<evidence type="ECO:0000256" key="7">
    <source>
        <dbReference type="ARBA" id="ARBA00022840"/>
    </source>
</evidence>
<dbReference type="RefSeq" id="WP_138363394.1">
    <property type="nucleotide sequence ID" value="NZ_VCEJ01000002.1"/>
</dbReference>
<dbReference type="OrthoDB" id="9767435at2"/>
<dbReference type="Gene3D" id="1.25.40.10">
    <property type="entry name" value="Tetratricopeptide repeat domain"/>
    <property type="match status" value="2"/>
</dbReference>
<dbReference type="SMART" id="SM00387">
    <property type="entry name" value="HATPase_c"/>
    <property type="match status" value="1"/>
</dbReference>
<dbReference type="AlphaFoldDB" id="A0A5R9L1G1"/>
<dbReference type="InterPro" id="IPR011495">
    <property type="entry name" value="Sig_transdc_His_kin_sub2_dim/P"/>
</dbReference>
<dbReference type="EMBL" id="VCEJ01000002">
    <property type="protein sequence ID" value="TLV02185.1"/>
    <property type="molecule type" value="Genomic_DNA"/>
</dbReference>
<dbReference type="Pfam" id="PF13181">
    <property type="entry name" value="TPR_8"/>
    <property type="match status" value="1"/>
</dbReference>
<evidence type="ECO:0000256" key="3">
    <source>
        <dbReference type="ARBA" id="ARBA00022553"/>
    </source>
</evidence>
<comment type="caution">
    <text evidence="11">The sequence shown here is derived from an EMBL/GenBank/DDBJ whole genome shotgun (WGS) entry which is preliminary data.</text>
</comment>
<protein>
    <recommendedName>
        <fullName evidence="2">histidine kinase</fullName>
        <ecNumber evidence="2">2.7.13.3</ecNumber>
    </recommendedName>
</protein>
<evidence type="ECO:0000256" key="4">
    <source>
        <dbReference type="ARBA" id="ARBA00022679"/>
    </source>
</evidence>
<evidence type="ECO:0000256" key="1">
    <source>
        <dbReference type="ARBA" id="ARBA00000085"/>
    </source>
</evidence>
<dbReference type="Gene3D" id="3.30.450.20">
    <property type="entry name" value="PAS domain"/>
    <property type="match status" value="1"/>
</dbReference>
<evidence type="ECO:0000313" key="11">
    <source>
        <dbReference type="EMBL" id="TLV02185.1"/>
    </source>
</evidence>
<feature type="chain" id="PRO_5024308735" description="histidine kinase" evidence="9">
    <location>
        <begin position="22"/>
        <end position="607"/>
    </location>
</feature>
<dbReference type="PANTHER" id="PTHR41523">
    <property type="entry name" value="TWO-COMPONENT SYSTEM SENSOR PROTEIN"/>
    <property type="match status" value="1"/>
</dbReference>
<dbReference type="SMART" id="SM00028">
    <property type="entry name" value="TPR"/>
    <property type="match status" value="6"/>
</dbReference>
<proteinExistence type="predicted"/>
<evidence type="ECO:0000256" key="6">
    <source>
        <dbReference type="ARBA" id="ARBA00022777"/>
    </source>
</evidence>
<evidence type="ECO:0000256" key="5">
    <source>
        <dbReference type="ARBA" id="ARBA00022741"/>
    </source>
</evidence>
<comment type="catalytic activity">
    <reaction evidence="1">
        <text>ATP + protein L-histidine = ADP + protein N-phospho-L-histidine.</text>
        <dbReference type="EC" id="2.7.13.3"/>
    </reaction>
</comment>
<dbReference type="InterPro" id="IPR019734">
    <property type="entry name" value="TPR_rpt"/>
</dbReference>
<dbReference type="EC" id="2.7.13.3" evidence="2"/>
<reference evidence="11 12" key="1">
    <citation type="submission" date="2019-05" db="EMBL/GenBank/DDBJ databases">
        <authorList>
            <person name="Qu J.-H."/>
        </authorList>
    </citation>
    <scope>NUCLEOTIDE SEQUENCE [LARGE SCALE GENOMIC DNA]</scope>
    <source>
        <strain evidence="11 12">T17</strain>
    </source>
</reference>
<keyword evidence="8" id="KW-0812">Transmembrane</keyword>
<keyword evidence="7" id="KW-0067">ATP-binding</keyword>
<keyword evidence="6" id="KW-0418">Kinase</keyword>
<dbReference type="SUPFAM" id="SSF48452">
    <property type="entry name" value="TPR-like"/>
    <property type="match status" value="2"/>
</dbReference>
<dbReference type="SUPFAM" id="SSF55874">
    <property type="entry name" value="ATPase domain of HSP90 chaperone/DNA topoisomerase II/histidine kinase"/>
    <property type="match status" value="1"/>
</dbReference>
<evidence type="ECO:0000259" key="10">
    <source>
        <dbReference type="PROSITE" id="PS50109"/>
    </source>
</evidence>
<feature type="transmembrane region" description="Helical" evidence="8">
    <location>
        <begin position="354"/>
        <end position="374"/>
    </location>
</feature>
<dbReference type="InterPro" id="IPR011990">
    <property type="entry name" value="TPR-like_helical_dom_sf"/>
</dbReference>
<dbReference type="GO" id="GO:0004673">
    <property type="term" value="F:protein histidine kinase activity"/>
    <property type="evidence" value="ECO:0007669"/>
    <property type="project" value="UniProtKB-EC"/>
</dbReference>
<dbReference type="InterPro" id="IPR036890">
    <property type="entry name" value="HATPase_C_sf"/>
</dbReference>
<evidence type="ECO:0000256" key="8">
    <source>
        <dbReference type="SAM" id="Phobius"/>
    </source>
</evidence>
<dbReference type="PROSITE" id="PS50109">
    <property type="entry name" value="HIS_KIN"/>
    <property type="match status" value="1"/>
</dbReference>
<dbReference type="Pfam" id="PF07568">
    <property type="entry name" value="HisKA_2"/>
    <property type="match status" value="1"/>
</dbReference>
<gene>
    <name evidence="11" type="ORF">FEN17_00660</name>
</gene>
<evidence type="ECO:0000313" key="12">
    <source>
        <dbReference type="Proteomes" id="UP000306402"/>
    </source>
</evidence>
<dbReference type="InterPro" id="IPR005467">
    <property type="entry name" value="His_kinase_dom"/>
</dbReference>
<keyword evidence="12" id="KW-1185">Reference proteome</keyword>
<name>A0A5R9L1G1_9BACT</name>
<dbReference type="Pfam" id="PF02518">
    <property type="entry name" value="HATPase_c"/>
    <property type="match status" value="1"/>
</dbReference>
<dbReference type="InterPro" id="IPR003594">
    <property type="entry name" value="HATPase_dom"/>
</dbReference>
<keyword evidence="5" id="KW-0547">Nucleotide-binding</keyword>
<sequence length="607" mass="69836">MKSCRLYPLFLTWILHFSAAAQPGSFDAFLEKLKNETDSARYEKLYDYTYETADNFKLVESGQAAAEMMRMAEASRKRDLIGRTYMAMGYLDRAQNNVTLAVASYQKALTIFHNLKDFRREIRAYQRIAGVYISTRDLKLAEHYLQRGLKLARDQQMPREVAFLYTDLATIEDIKKNYTKALSYNQEAIEILKKTGDDYSATEFNQGIIFKNAGLYKESIATYKAGLEKAIKNSDKYIEAMIYTNLPNTLVLMNDLDQAEMYAKKALEMVNFSPQRMETFVEAYGALTKIYEKRGQFEQAFEFQKKLEMYRDSVFNQEKSRQLIETETRFQTREKQQQIQHLDEENLEKRRQLLWLYGGVSLLTLLLGIALWQYRTIRKVNGQLGVTNTTLSEANHRISIQSGQLKELMQELHHRVKNNLAIVSSLLSLQANRLDDEKAAQAVLEGQQRVEAMSLIHNQLYQTDNVTGVNMQEYIGDLAQGLMQSFKYKDNFDLRLDIAPIMLDVQLAVPLGLILNELVTNAFKHAYKNVDAPALHIRLWQEDKLYLEIKDNGPGIDPEKWQKGGSSFGKRLIKSLTKQANGTLEVDSIQGSRFLLTFPAAKLVEFA</sequence>